<proteinExistence type="inferred from homology"/>
<dbReference type="CDD" id="cd04878">
    <property type="entry name" value="ACT_AHAS"/>
    <property type="match status" value="1"/>
</dbReference>
<gene>
    <name evidence="10" type="primary">ilvH</name>
    <name evidence="10" type="ORF">NSPWAT_1287</name>
</gene>
<name>A0ABN8VY75_9BACT</name>
<dbReference type="EMBL" id="OX336137">
    <property type="protein sequence ID" value="CAI2718146.1"/>
    <property type="molecule type" value="Genomic_DNA"/>
</dbReference>
<dbReference type="PANTHER" id="PTHR30239">
    <property type="entry name" value="ACETOLACTATE SYNTHASE SMALL SUBUNIT"/>
    <property type="match status" value="1"/>
</dbReference>
<evidence type="ECO:0000256" key="3">
    <source>
        <dbReference type="ARBA" id="ARBA00006341"/>
    </source>
</evidence>
<dbReference type="InterPro" id="IPR002912">
    <property type="entry name" value="ACT_dom"/>
</dbReference>
<keyword evidence="5 8" id="KW-0028">Amino-acid biosynthesis</keyword>
<protein>
    <recommendedName>
        <fullName evidence="8">Acetolactate synthase small subunit</fullName>
        <shortName evidence="8">AHAS</shortName>
        <shortName evidence="8">ALS</shortName>
        <ecNumber evidence="8">2.2.1.6</ecNumber>
    </recommendedName>
    <alternativeName>
        <fullName evidence="8">Acetohydroxy-acid synthase small subunit</fullName>
    </alternativeName>
</protein>
<evidence type="ECO:0000256" key="8">
    <source>
        <dbReference type="RuleBase" id="RU368092"/>
    </source>
</evidence>
<keyword evidence="8 10" id="KW-0808">Transferase</keyword>
<dbReference type="NCBIfam" id="NF008864">
    <property type="entry name" value="PRK11895.1"/>
    <property type="match status" value="1"/>
</dbReference>
<feature type="domain" description="ACT" evidence="9">
    <location>
        <begin position="4"/>
        <end position="78"/>
    </location>
</feature>
<comment type="function">
    <text evidence="8">Catalyzes the conversion of 2 pyruvate molecules into acetolactate in the first common step of the biosynthetic pathway of the branched-amino acids such as leucine, isoleucine, and valine.</text>
</comment>
<dbReference type="PROSITE" id="PS51671">
    <property type="entry name" value="ACT"/>
    <property type="match status" value="1"/>
</dbReference>
<dbReference type="SUPFAM" id="SSF55021">
    <property type="entry name" value="ACT-like"/>
    <property type="match status" value="2"/>
</dbReference>
<dbReference type="Pfam" id="PF22629">
    <property type="entry name" value="ACT_AHAS_ss"/>
    <property type="match status" value="1"/>
</dbReference>
<evidence type="ECO:0000256" key="1">
    <source>
        <dbReference type="ARBA" id="ARBA00004974"/>
    </source>
</evidence>
<evidence type="ECO:0000256" key="6">
    <source>
        <dbReference type="ARBA" id="ARBA00023304"/>
    </source>
</evidence>
<dbReference type="Pfam" id="PF10369">
    <property type="entry name" value="ALS_ss_C"/>
    <property type="match status" value="1"/>
</dbReference>
<keyword evidence="6 8" id="KW-0100">Branched-chain amino acid biosynthesis</keyword>
<evidence type="ECO:0000313" key="11">
    <source>
        <dbReference type="Proteomes" id="UP001157733"/>
    </source>
</evidence>
<dbReference type="InterPro" id="IPR045865">
    <property type="entry name" value="ACT-like_dom_sf"/>
</dbReference>
<comment type="pathway">
    <text evidence="1 8">Amino-acid biosynthesis; L-isoleucine biosynthesis; L-isoleucine from 2-oxobutanoate: step 1/4.</text>
</comment>
<reference evidence="10 11" key="1">
    <citation type="submission" date="2022-09" db="EMBL/GenBank/DDBJ databases">
        <authorList>
            <person name="Kop L."/>
        </authorList>
    </citation>
    <scope>NUCLEOTIDE SEQUENCE [LARGE SCALE GENOMIC DNA]</scope>
    <source>
        <strain evidence="10 11">347</strain>
    </source>
</reference>
<comment type="similarity">
    <text evidence="3 8">Belongs to the acetolactate synthase small subunit family.</text>
</comment>
<comment type="pathway">
    <text evidence="2 8">Amino-acid biosynthesis; L-valine biosynthesis; L-valine from pyruvate: step 1/4.</text>
</comment>
<evidence type="ECO:0000256" key="5">
    <source>
        <dbReference type="ARBA" id="ARBA00022605"/>
    </source>
</evidence>
<keyword evidence="11" id="KW-1185">Reference proteome</keyword>
<dbReference type="InterPro" id="IPR039557">
    <property type="entry name" value="AHAS_ACT"/>
</dbReference>
<evidence type="ECO:0000256" key="2">
    <source>
        <dbReference type="ARBA" id="ARBA00005025"/>
    </source>
</evidence>
<dbReference type="Gene3D" id="3.30.70.260">
    <property type="match status" value="1"/>
</dbReference>
<dbReference type="Gene3D" id="3.30.70.1150">
    <property type="entry name" value="ACT-like. Chain A, domain 2"/>
    <property type="match status" value="1"/>
</dbReference>
<dbReference type="Proteomes" id="UP001157733">
    <property type="component" value="Chromosome"/>
</dbReference>
<comment type="subunit">
    <text evidence="4 8">Dimer of large and small chains.</text>
</comment>
<evidence type="ECO:0000313" key="10">
    <source>
        <dbReference type="EMBL" id="CAI2718146.1"/>
    </source>
</evidence>
<dbReference type="InterPro" id="IPR019455">
    <property type="entry name" value="Acetolactate_synth_ssu_C"/>
</dbReference>
<dbReference type="PANTHER" id="PTHR30239:SF0">
    <property type="entry name" value="ACETOLACTATE SYNTHASE SMALL SUBUNIT 1, CHLOROPLASTIC"/>
    <property type="match status" value="1"/>
</dbReference>
<dbReference type="RefSeq" id="WP_282011055.1">
    <property type="nucleotide sequence ID" value="NZ_OX336137.1"/>
</dbReference>
<dbReference type="InterPro" id="IPR004789">
    <property type="entry name" value="Acetalactate_synth_ssu"/>
</dbReference>
<evidence type="ECO:0000256" key="4">
    <source>
        <dbReference type="ARBA" id="ARBA00011744"/>
    </source>
</evidence>
<comment type="catalytic activity">
    <reaction evidence="7 8">
        <text>2 pyruvate + H(+) = (2S)-2-acetolactate + CO2</text>
        <dbReference type="Rhea" id="RHEA:25249"/>
        <dbReference type="ChEBI" id="CHEBI:15361"/>
        <dbReference type="ChEBI" id="CHEBI:15378"/>
        <dbReference type="ChEBI" id="CHEBI:16526"/>
        <dbReference type="ChEBI" id="CHEBI:58476"/>
        <dbReference type="EC" id="2.2.1.6"/>
    </reaction>
</comment>
<evidence type="ECO:0000256" key="7">
    <source>
        <dbReference type="ARBA" id="ARBA00048670"/>
    </source>
</evidence>
<sequence>MQHTISVLVNNKFGVLSRISGLFSGRGFNIESLNVAETNEPNISRMTIVTRGDDKKIEQITKQLNKLVDIIKVVDLTEESFIDREMLLLKMNAEPKNREEILRIVEIFRAKVVDVSSSTYTIEITGDEGKLRGFMELLRPLGIKEMVRSGRIALGRGMRSIN</sequence>
<organism evidence="10 11">
    <name type="scientific">Nitrospina watsonii</name>
    <dbReference type="NCBI Taxonomy" id="1323948"/>
    <lineage>
        <taxon>Bacteria</taxon>
        <taxon>Pseudomonadati</taxon>
        <taxon>Nitrospinota/Tectimicrobiota group</taxon>
        <taxon>Nitrospinota</taxon>
        <taxon>Nitrospinia</taxon>
        <taxon>Nitrospinales</taxon>
        <taxon>Nitrospinaceae</taxon>
        <taxon>Nitrospina</taxon>
    </lineage>
</organism>
<dbReference type="InterPro" id="IPR027271">
    <property type="entry name" value="Acetolactate_synth/TF_NikR_C"/>
</dbReference>
<dbReference type="InterPro" id="IPR054480">
    <property type="entry name" value="AHAS_small-like_ACT"/>
</dbReference>
<dbReference type="NCBIfam" id="TIGR00119">
    <property type="entry name" value="acolac_sm"/>
    <property type="match status" value="1"/>
</dbReference>
<accession>A0ABN8VY75</accession>
<dbReference type="GO" id="GO:0003984">
    <property type="term" value="F:acetolactate synthase activity"/>
    <property type="evidence" value="ECO:0007669"/>
    <property type="project" value="UniProtKB-EC"/>
</dbReference>
<dbReference type="EC" id="2.2.1.6" evidence="8"/>
<evidence type="ECO:0000259" key="9">
    <source>
        <dbReference type="PROSITE" id="PS51671"/>
    </source>
</evidence>